<dbReference type="GO" id="GO:0043137">
    <property type="term" value="P:DNA replication, removal of RNA primer"/>
    <property type="evidence" value="ECO:0007669"/>
    <property type="project" value="TreeGrafter"/>
</dbReference>
<dbReference type="InterPro" id="IPR024567">
    <property type="entry name" value="RNase_HII/HIII_dom"/>
</dbReference>
<dbReference type="InterPro" id="IPR001352">
    <property type="entry name" value="RNase_HII/HIII"/>
</dbReference>
<comment type="cofactor">
    <cofactor evidence="2">
        <name>Mg(2+)</name>
        <dbReference type="ChEBI" id="CHEBI:18420"/>
    </cofactor>
</comment>
<keyword evidence="10 14" id="KW-0479">Metal-binding</keyword>
<dbReference type="EC" id="3.1.26.4" evidence="6 14"/>
<organism evidence="18 19">
    <name type="scientific">Candidatus Lachnoclostridium stercoravium</name>
    <dbReference type="NCBI Taxonomy" id="2838633"/>
    <lineage>
        <taxon>Bacteria</taxon>
        <taxon>Bacillati</taxon>
        <taxon>Bacillota</taxon>
        <taxon>Clostridia</taxon>
        <taxon>Lachnospirales</taxon>
        <taxon>Lachnospiraceae</taxon>
    </lineage>
</organism>
<dbReference type="Gene3D" id="3.30.420.10">
    <property type="entry name" value="Ribonuclease H-like superfamily/Ribonuclease H"/>
    <property type="match status" value="1"/>
</dbReference>
<comment type="caution">
    <text evidence="18">The sequence shown here is derived from an EMBL/GenBank/DDBJ whole genome shotgun (WGS) entry which is preliminary data.</text>
</comment>
<proteinExistence type="inferred from homology"/>
<sequence>MARKLTEEKLQAELERLEKMKEYENAYSACSAICGIDEAGRGPLAGPVAAAAVILPRDCQILFLNDSKKLSEKKRGELFQEIKEKAVSYGIGIVSPERIDEINILQATYEAMRQAISQLSPSPDLLLNDAVTIPGVDIRQIPIVKGDAKSVSIAAASILAKVTRDEMMKEYDRIFPEYGFAKHKGYGTAAHIAAIREYGPCPIHRRTFIKHFTDGETDGREK</sequence>
<dbReference type="Proteomes" id="UP000823900">
    <property type="component" value="Unassembled WGS sequence"/>
</dbReference>
<comment type="subcellular location">
    <subcellularLocation>
        <location evidence="4 14">Cytoplasm</location>
    </subcellularLocation>
</comment>
<dbReference type="GO" id="GO:0004523">
    <property type="term" value="F:RNA-DNA hybrid ribonuclease activity"/>
    <property type="evidence" value="ECO:0007669"/>
    <property type="project" value="UniProtKB-UniRule"/>
</dbReference>
<keyword evidence="12 14" id="KW-0378">Hydrolase</keyword>
<evidence type="ECO:0000313" key="18">
    <source>
        <dbReference type="EMBL" id="HJA71462.1"/>
    </source>
</evidence>
<dbReference type="PANTHER" id="PTHR10954:SF18">
    <property type="entry name" value="RIBONUCLEASE HII"/>
    <property type="match status" value="1"/>
</dbReference>
<dbReference type="SUPFAM" id="SSF53098">
    <property type="entry name" value="Ribonuclease H-like"/>
    <property type="match status" value="1"/>
</dbReference>
<dbReference type="NCBIfam" id="NF000594">
    <property type="entry name" value="PRK00015.1-1"/>
    <property type="match status" value="1"/>
</dbReference>
<comment type="similarity">
    <text evidence="5 14 16">Belongs to the RNase HII family.</text>
</comment>
<evidence type="ECO:0000256" key="6">
    <source>
        <dbReference type="ARBA" id="ARBA00012180"/>
    </source>
</evidence>
<evidence type="ECO:0000256" key="9">
    <source>
        <dbReference type="ARBA" id="ARBA00022722"/>
    </source>
</evidence>
<protein>
    <recommendedName>
        <fullName evidence="7 14">Ribonuclease HII</fullName>
        <shortName evidence="14">RNase HII</shortName>
        <ecNumber evidence="6 14">3.1.26.4</ecNumber>
    </recommendedName>
</protein>
<evidence type="ECO:0000256" key="1">
    <source>
        <dbReference type="ARBA" id="ARBA00000077"/>
    </source>
</evidence>
<keyword evidence="9 14" id="KW-0540">Nuclease</keyword>
<evidence type="ECO:0000256" key="7">
    <source>
        <dbReference type="ARBA" id="ARBA00019179"/>
    </source>
</evidence>
<evidence type="ECO:0000313" key="19">
    <source>
        <dbReference type="Proteomes" id="UP000823900"/>
    </source>
</evidence>
<feature type="domain" description="RNase H type-2" evidence="17">
    <location>
        <begin position="31"/>
        <end position="220"/>
    </location>
</feature>
<dbReference type="FunFam" id="3.30.420.10:FF:000006">
    <property type="entry name" value="Ribonuclease HII"/>
    <property type="match status" value="1"/>
</dbReference>
<evidence type="ECO:0000256" key="2">
    <source>
        <dbReference type="ARBA" id="ARBA00001946"/>
    </source>
</evidence>
<evidence type="ECO:0000256" key="13">
    <source>
        <dbReference type="ARBA" id="ARBA00023211"/>
    </source>
</evidence>
<dbReference type="CDD" id="cd07182">
    <property type="entry name" value="RNase_HII_bacteria_HII_like"/>
    <property type="match status" value="1"/>
</dbReference>
<dbReference type="AlphaFoldDB" id="A0A9D2HIH5"/>
<dbReference type="InterPro" id="IPR012337">
    <property type="entry name" value="RNaseH-like_sf"/>
</dbReference>
<comment type="cofactor">
    <cofactor evidence="14 15">
        <name>Mn(2+)</name>
        <dbReference type="ChEBI" id="CHEBI:29035"/>
    </cofactor>
    <cofactor evidence="14 15">
        <name>Mg(2+)</name>
        <dbReference type="ChEBI" id="CHEBI:18420"/>
    </cofactor>
    <text evidence="14 15">Manganese or magnesium. Binds 1 divalent metal ion per monomer in the absence of substrate. May bind a second metal ion after substrate binding.</text>
</comment>
<evidence type="ECO:0000256" key="10">
    <source>
        <dbReference type="ARBA" id="ARBA00022723"/>
    </source>
</evidence>
<keyword evidence="11 14" id="KW-0255">Endonuclease</keyword>
<feature type="binding site" evidence="14 15">
    <location>
        <position position="37"/>
    </location>
    <ligand>
        <name>a divalent metal cation</name>
        <dbReference type="ChEBI" id="CHEBI:60240"/>
    </ligand>
</feature>
<evidence type="ECO:0000256" key="5">
    <source>
        <dbReference type="ARBA" id="ARBA00007383"/>
    </source>
</evidence>
<dbReference type="GO" id="GO:0006298">
    <property type="term" value="P:mismatch repair"/>
    <property type="evidence" value="ECO:0007669"/>
    <property type="project" value="TreeGrafter"/>
</dbReference>
<dbReference type="PROSITE" id="PS51975">
    <property type="entry name" value="RNASE_H_2"/>
    <property type="match status" value="1"/>
</dbReference>
<name>A0A9D2HIH5_9FIRM</name>
<dbReference type="EMBL" id="DWZA01000067">
    <property type="protein sequence ID" value="HJA71462.1"/>
    <property type="molecule type" value="Genomic_DNA"/>
</dbReference>
<keyword evidence="8 14" id="KW-0963">Cytoplasm</keyword>
<dbReference type="InterPro" id="IPR036397">
    <property type="entry name" value="RNaseH_sf"/>
</dbReference>
<evidence type="ECO:0000256" key="3">
    <source>
        <dbReference type="ARBA" id="ARBA00004065"/>
    </source>
</evidence>
<dbReference type="GO" id="GO:0005737">
    <property type="term" value="C:cytoplasm"/>
    <property type="evidence" value="ECO:0007669"/>
    <property type="project" value="UniProtKB-SubCell"/>
</dbReference>
<evidence type="ECO:0000256" key="8">
    <source>
        <dbReference type="ARBA" id="ARBA00022490"/>
    </source>
</evidence>
<dbReference type="PANTHER" id="PTHR10954">
    <property type="entry name" value="RIBONUCLEASE H2 SUBUNIT A"/>
    <property type="match status" value="1"/>
</dbReference>
<comment type="catalytic activity">
    <reaction evidence="1 14 15 16">
        <text>Endonucleolytic cleavage to 5'-phosphomonoester.</text>
        <dbReference type="EC" id="3.1.26.4"/>
    </reaction>
</comment>
<reference evidence="18" key="1">
    <citation type="journal article" date="2021" name="PeerJ">
        <title>Extensive microbial diversity within the chicken gut microbiome revealed by metagenomics and culture.</title>
        <authorList>
            <person name="Gilroy R."/>
            <person name="Ravi A."/>
            <person name="Getino M."/>
            <person name="Pursley I."/>
            <person name="Horton D.L."/>
            <person name="Alikhan N.F."/>
            <person name="Baker D."/>
            <person name="Gharbi K."/>
            <person name="Hall N."/>
            <person name="Watson M."/>
            <person name="Adriaenssens E.M."/>
            <person name="Foster-Nyarko E."/>
            <person name="Jarju S."/>
            <person name="Secka A."/>
            <person name="Antonio M."/>
            <person name="Oren A."/>
            <person name="Chaudhuri R.R."/>
            <person name="La Ragione R."/>
            <person name="Hildebrand F."/>
            <person name="Pallen M.J."/>
        </authorList>
    </citation>
    <scope>NUCLEOTIDE SEQUENCE</scope>
    <source>
        <strain evidence="18">CHK178-16964</strain>
    </source>
</reference>
<comment type="function">
    <text evidence="3 14 16">Endonuclease that specifically degrades the RNA of RNA-DNA hybrids.</text>
</comment>
<dbReference type="Pfam" id="PF01351">
    <property type="entry name" value="RNase_HII"/>
    <property type="match status" value="1"/>
</dbReference>
<dbReference type="HAMAP" id="MF_00052_B">
    <property type="entry name" value="RNase_HII_B"/>
    <property type="match status" value="1"/>
</dbReference>
<dbReference type="GO" id="GO:0030145">
    <property type="term" value="F:manganese ion binding"/>
    <property type="evidence" value="ECO:0007669"/>
    <property type="project" value="UniProtKB-UniRule"/>
</dbReference>
<dbReference type="InterPro" id="IPR022898">
    <property type="entry name" value="RNase_HII"/>
</dbReference>
<evidence type="ECO:0000256" key="14">
    <source>
        <dbReference type="HAMAP-Rule" id="MF_00052"/>
    </source>
</evidence>
<evidence type="ECO:0000256" key="15">
    <source>
        <dbReference type="PROSITE-ProRule" id="PRU01319"/>
    </source>
</evidence>
<evidence type="ECO:0000256" key="12">
    <source>
        <dbReference type="ARBA" id="ARBA00022801"/>
    </source>
</evidence>
<accession>A0A9D2HIH5</accession>
<evidence type="ECO:0000259" key="17">
    <source>
        <dbReference type="PROSITE" id="PS51975"/>
    </source>
</evidence>
<dbReference type="GO" id="GO:0003723">
    <property type="term" value="F:RNA binding"/>
    <property type="evidence" value="ECO:0007669"/>
    <property type="project" value="UniProtKB-UniRule"/>
</dbReference>
<keyword evidence="13 14" id="KW-0464">Manganese</keyword>
<evidence type="ECO:0000256" key="4">
    <source>
        <dbReference type="ARBA" id="ARBA00004496"/>
    </source>
</evidence>
<evidence type="ECO:0000256" key="16">
    <source>
        <dbReference type="RuleBase" id="RU003515"/>
    </source>
</evidence>
<dbReference type="GO" id="GO:0032299">
    <property type="term" value="C:ribonuclease H2 complex"/>
    <property type="evidence" value="ECO:0007669"/>
    <property type="project" value="TreeGrafter"/>
</dbReference>
<reference evidence="18" key="2">
    <citation type="submission" date="2021-04" db="EMBL/GenBank/DDBJ databases">
        <authorList>
            <person name="Gilroy R."/>
        </authorList>
    </citation>
    <scope>NUCLEOTIDE SEQUENCE</scope>
    <source>
        <strain evidence="18">CHK178-16964</strain>
    </source>
</reference>
<evidence type="ECO:0000256" key="11">
    <source>
        <dbReference type="ARBA" id="ARBA00022759"/>
    </source>
</evidence>
<feature type="binding site" evidence="14 15">
    <location>
        <position position="38"/>
    </location>
    <ligand>
        <name>a divalent metal cation</name>
        <dbReference type="ChEBI" id="CHEBI:60240"/>
    </ligand>
</feature>
<dbReference type="NCBIfam" id="NF000595">
    <property type="entry name" value="PRK00015.1-3"/>
    <property type="match status" value="1"/>
</dbReference>
<gene>
    <name evidence="14" type="primary">rnhB</name>
    <name evidence="18" type="ORF">IAA07_07770</name>
</gene>
<feature type="binding site" evidence="14 15">
    <location>
        <position position="129"/>
    </location>
    <ligand>
        <name>a divalent metal cation</name>
        <dbReference type="ChEBI" id="CHEBI:60240"/>
    </ligand>
</feature>